<dbReference type="PANTHER" id="PTHR43201">
    <property type="entry name" value="ACYL-COA SYNTHETASE"/>
    <property type="match status" value="1"/>
</dbReference>
<protein>
    <recommendedName>
        <fullName evidence="6">Carrier domain-containing protein</fullName>
    </recommendedName>
</protein>
<dbReference type="InterPro" id="IPR045851">
    <property type="entry name" value="AMP-bd_C_sf"/>
</dbReference>
<evidence type="ECO:0008006" key="6">
    <source>
        <dbReference type="Google" id="ProtNLM"/>
    </source>
</evidence>
<feature type="domain" description="AMP-dependent synthetase/ligase" evidence="2">
    <location>
        <begin position="441"/>
        <end position="730"/>
    </location>
</feature>
<dbReference type="Gene3D" id="3.30.300.30">
    <property type="match status" value="1"/>
</dbReference>
<dbReference type="Pfam" id="PF03959">
    <property type="entry name" value="FSH1"/>
    <property type="match status" value="2"/>
</dbReference>
<feature type="transmembrane region" description="Helical" evidence="1">
    <location>
        <begin position="1068"/>
        <end position="1089"/>
    </location>
</feature>
<organism evidence="4 5">
    <name type="scientific">Cyclotella cryptica</name>
    <dbReference type="NCBI Taxonomy" id="29204"/>
    <lineage>
        <taxon>Eukaryota</taxon>
        <taxon>Sar</taxon>
        <taxon>Stramenopiles</taxon>
        <taxon>Ochrophyta</taxon>
        <taxon>Bacillariophyta</taxon>
        <taxon>Coscinodiscophyceae</taxon>
        <taxon>Thalassiosirophycidae</taxon>
        <taxon>Stephanodiscales</taxon>
        <taxon>Stephanodiscaceae</taxon>
        <taxon>Cyclotella</taxon>
    </lineage>
</organism>
<gene>
    <name evidence="4" type="ORF">HJC23_007698</name>
</gene>
<keyword evidence="1" id="KW-0472">Membrane</keyword>
<keyword evidence="1" id="KW-1133">Transmembrane helix</keyword>
<dbReference type="Gene3D" id="3.40.50.12780">
    <property type="entry name" value="N-terminal domain of ligase-like"/>
    <property type="match status" value="1"/>
</dbReference>
<dbReference type="InterPro" id="IPR020845">
    <property type="entry name" value="AMP-binding_CS"/>
</dbReference>
<dbReference type="InterPro" id="IPR029058">
    <property type="entry name" value="AB_hydrolase_fold"/>
</dbReference>
<evidence type="ECO:0000256" key="1">
    <source>
        <dbReference type="SAM" id="Phobius"/>
    </source>
</evidence>
<feature type="domain" description="Serine hydrolase" evidence="3">
    <location>
        <begin position="232"/>
        <end position="312"/>
    </location>
</feature>
<evidence type="ECO:0000259" key="2">
    <source>
        <dbReference type="Pfam" id="PF00501"/>
    </source>
</evidence>
<keyword evidence="5" id="KW-1185">Reference proteome</keyword>
<evidence type="ECO:0000313" key="4">
    <source>
        <dbReference type="EMBL" id="KAL3790549.1"/>
    </source>
</evidence>
<dbReference type="PROSITE" id="PS00455">
    <property type="entry name" value="AMP_BINDING"/>
    <property type="match status" value="1"/>
</dbReference>
<dbReference type="InterPro" id="IPR000873">
    <property type="entry name" value="AMP-dep_synth/lig_dom"/>
</dbReference>
<dbReference type="Gene3D" id="3.40.50.1820">
    <property type="entry name" value="alpha/beta hydrolase"/>
    <property type="match status" value="1"/>
</dbReference>
<dbReference type="EMBL" id="JABMIG020000126">
    <property type="protein sequence ID" value="KAL3790549.1"/>
    <property type="molecule type" value="Genomic_DNA"/>
</dbReference>
<dbReference type="Pfam" id="PF00501">
    <property type="entry name" value="AMP-binding"/>
    <property type="match status" value="1"/>
</dbReference>
<dbReference type="Proteomes" id="UP001516023">
    <property type="component" value="Unassembled WGS sequence"/>
</dbReference>
<dbReference type="PANTHER" id="PTHR43201:SF10">
    <property type="entry name" value="CARRIER DOMAIN-CONTAINING PROTEIN"/>
    <property type="match status" value="1"/>
</dbReference>
<keyword evidence="1" id="KW-0812">Transmembrane</keyword>
<dbReference type="InterPro" id="IPR005645">
    <property type="entry name" value="FSH-like_dom"/>
</dbReference>
<dbReference type="SUPFAM" id="SSF56801">
    <property type="entry name" value="Acetyl-CoA synthetase-like"/>
    <property type="match status" value="1"/>
</dbReference>
<proteinExistence type="predicted"/>
<feature type="transmembrane region" description="Helical" evidence="1">
    <location>
        <begin position="1187"/>
        <end position="1209"/>
    </location>
</feature>
<evidence type="ECO:0000313" key="5">
    <source>
        <dbReference type="Proteomes" id="UP001516023"/>
    </source>
</evidence>
<name>A0ABD3PS58_9STRA</name>
<feature type="transmembrane region" description="Helical" evidence="1">
    <location>
        <begin position="1110"/>
        <end position="1133"/>
    </location>
</feature>
<feature type="transmembrane region" description="Helical" evidence="1">
    <location>
        <begin position="1016"/>
        <end position="1033"/>
    </location>
</feature>
<sequence>MLDIAPLLTTHSRILALCGAKSNNAVTKLQLENLHITENNHDIFYLPGWEETSEGDPDLVDIVHGPFYSWFVDQDTTPDHEHDIITSVRYVLDAIAEYGPFDGIYGFSHGALIASLVAGIAGDAMLRRCIRSGDDRAGISWSWKTMRRLSSSSSSRRRSSRDTRGAMTRNIRMTRVVGRAAKARVSSSGSSRTSSFVGMFSSLGRGSSASVPVGEIEPSCKSSFGAVSGGEIEPPFKFVILAGGAGYSVLKDIGITVRGAGIEDDGEGGDCLIDVQSIHVIGIEDQHKTESEGLASLYRNPRVLYHSGGHGIGREIKTHHHMMEDIANFLHAKGDPVQVPQSNAYFALNEVSSVAVQPHVQMALVQLKDDLLPGGKIATILDCLSAQDSNKPFLSNARDTDRSNSTTYGELKEFIRGGDGDLRRIGVRLGDVVAYGTPPAAAPLSPNVTEPEALDALAQFHARHLILFEGVETPGLEEAFRKWDEVGKGVVHRATISGKPGLFHFITKEMADFDSAVPLENPEHGTCLLLRTSGTTSRPKGVPLKHRSLVINGAIIAKNNDVCYSVMSLFHIGGLSASVLCTLASGGQLCCDGESFDPRRMIDALAISNPQPTWYSSVPTIHNATVSYMKDFANSDPKLAQCGVDKDGTWPSGHSLRQIRSGAASLLGPDAEALSKAFGGIPIYPTYSMRSVGCPVAASVAIVSRVNYRPQPYGLEGEIAICGKMVMGHYLDNPAADAKSFFLLTNGSNTSSKSCKYFLTGDIGVIDSKGFLTLKGRAKELIKKGGEQVSPYEVEEVLLGHPWVLTPICFSVPSRIFGEEVGCAIIMSSEAPVDVEQKEVIKQMRHWMKEKKLAPWAIVDDTMLPKTTTNKYIRAGLSTILGFSEEGDTVAEAEKKETKAKIDWGVISGFRFFLSCYVLFIHIGDSNSWGRMNHLRGFQWHIPAFFTLGKFTNLHTISQIFILGGFSMAGPMNPYIKNKCEIARLLRLDCMTIRSTHDIPQTSSVSFFLCRIGNMYPMYFIALVSLLINLLVGCRPSTFDPNFHWDSQPDDLTRGLFCEGTPATKTSYWGSLFLTVVVYVFGITVTPFWPLNWWMVYNYFFEKWRNKTTCLLAWTLALLVLNCVIIMVAWFSMRQLEGYTTYDIETWEPNPCSALRICLEIIWFLHFNVQPSEYTDGVPSNVAVLTFYLFGPFWALFFIVGICLAFIYDAYKPAEQSNARIWGWIADSCTLVMVGLSIAIICQPIQYNGEDPTPCYMRPSDADEFTDNAAVNRLWDDLIGRIMAPLTSLWIFSLSTGEGLTAHILGGQFLVETLGPHGYNCFLFSQQVGQWYYAATRRGEWWNWWNYRKTFYWFSPEPCPVEWYEYFYIVGLVVFFSRFVDAHLMPGVKAVLSVFSGLISGSDEDEDVDINAAVCGIIEKMTGFEPDLDSNLEECGLSSIGVPVIVRLLNENFSKKKQPLGVTSRDVVNARTVAGIIEVVEALRDRMEHDGV</sequence>
<evidence type="ECO:0000259" key="3">
    <source>
        <dbReference type="Pfam" id="PF03959"/>
    </source>
</evidence>
<accession>A0ABD3PS58</accession>
<reference evidence="4 5" key="1">
    <citation type="journal article" date="2020" name="G3 (Bethesda)">
        <title>Improved Reference Genome for Cyclotella cryptica CCMP332, a Model for Cell Wall Morphogenesis, Salinity Adaptation, and Lipid Production in Diatoms (Bacillariophyta).</title>
        <authorList>
            <person name="Roberts W.R."/>
            <person name="Downey K.M."/>
            <person name="Ruck E.C."/>
            <person name="Traller J.C."/>
            <person name="Alverson A.J."/>
        </authorList>
    </citation>
    <scope>NUCLEOTIDE SEQUENCE [LARGE SCALE GENOMIC DNA]</scope>
    <source>
        <strain evidence="4 5">CCMP332</strain>
    </source>
</reference>
<dbReference type="InterPro" id="IPR042099">
    <property type="entry name" value="ANL_N_sf"/>
</dbReference>
<feature type="transmembrane region" description="Helical" evidence="1">
    <location>
        <begin position="1221"/>
        <end position="1241"/>
    </location>
</feature>
<feature type="domain" description="Serine hydrolase" evidence="3">
    <location>
        <begin position="10"/>
        <end position="118"/>
    </location>
</feature>
<comment type="caution">
    <text evidence="4">The sequence shown here is derived from an EMBL/GenBank/DDBJ whole genome shotgun (WGS) entry which is preliminary data.</text>
</comment>